<proteinExistence type="predicted"/>
<sequence>MDRFAMAEALVSRARKHAAWIGDDHGDPYEVAMLADEIGTDLQVTAKEILDHLRAALDYCARQVWQDLSAAPLGAIIYFPIAREGAKASDFASLMNAKMPGVPSASPSALAAFADMQAFADPANIWLPELATLGNSAKHEHLQVAIVPEALIHMRRDENGTSWTSFEPGHGPKRHHSWMALLQKPGGTPEHMTYEARYLVLGEINVELAHYLKQAIGGVERVIARCRTLTEVPD</sequence>
<protein>
    <submittedName>
        <fullName evidence="1">Uncharacterized protein</fullName>
    </submittedName>
</protein>
<reference evidence="1" key="1">
    <citation type="submission" date="2023-07" db="EMBL/GenBank/DDBJ databases">
        <authorList>
            <person name="Kim M."/>
        </authorList>
    </citation>
    <scope>NUCLEOTIDE SEQUENCE</scope>
    <source>
        <strain evidence="1">BIUV-7</strain>
    </source>
</reference>
<gene>
    <name evidence="1" type="ORF">Q4F19_08330</name>
</gene>
<dbReference type="EMBL" id="JAUOTP010000003">
    <property type="protein sequence ID" value="MDO6414385.1"/>
    <property type="molecule type" value="Genomic_DNA"/>
</dbReference>
<dbReference type="RefSeq" id="WP_303541513.1">
    <property type="nucleotide sequence ID" value="NZ_JAUOTP010000003.1"/>
</dbReference>
<keyword evidence="2" id="KW-1185">Reference proteome</keyword>
<comment type="caution">
    <text evidence="1">The sequence shown here is derived from an EMBL/GenBank/DDBJ whole genome shotgun (WGS) entry which is preliminary data.</text>
</comment>
<organism evidence="1 2">
    <name type="scientific">Sphingomonas natans</name>
    <dbReference type="NCBI Taxonomy" id="3063330"/>
    <lineage>
        <taxon>Bacteria</taxon>
        <taxon>Pseudomonadati</taxon>
        <taxon>Pseudomonadota</taxon>
        <taxon>Alphaproteobacteria</taxon>
        <taxon>Sphingomonadales</taxon>
        <taxon>Sphingomonadaceae</taxon>
        <taxon>Sphingomonas</taxon>
    </lineage>
</organism>
<accession>A0ABT8Y7T4</accession>
<name>A0ABT8Y7T4_9SPHN</name>
<dbReference type="Proteomes" id="UP001169764">
    <property type="component" value="Unassembled WGS sequence"/>
</dbReference>
<evidence type="ECO:0000313" key="2">
    <source>
        <dbReference type="Proteomes" id="UP001169764"/>
    </source>
</evidence>
<evidence type="ECO:0000313" key="1">
    <source>
        <dbReference type="EMBL" id="MDO6414385.1"/>
    </source>
</evidence>